<gene>
    <name evidence="1" type="ORF">DB891_12275</name>
</gene>
<accession>A0A2U1JTC9</accession>
<protein>
    <submittedName>
        <fullName evidence="1">Uncharacterized protein</fullName>
    </submittedName>
</protein>
<evidence type="ECO:0000313" key="2">
    <source>
        <dbReference type="Proteomes" id="UP000245618"/>
    </source>
</evidence>
<organism evidence="1 2">
    <name type="scientific">Flavobacterium laiguense</name>
    <dbReference type="NCBI Taxonomy" id="2169409"/>
    <lineage>
        <taxon>Bacteria</taxon>
        <taxon>Pseudomonadati</taxon>
        <taxon>Bacteroidota</taxon>
        <taxon>Flavobacteriia</taxon>
        <taxon>Flavobacteriales</taxon>
        <taxon>Flavobacteriaceae</taxon>
        <taxon>Flavobacterium</taxon>
    </lineage>
</organism>
<dbReference type="EMBL" id="QCZH01000014">
    <property type="protein sequence ID" value="PWA08372.1"/>
    <property type="molecule type" value="Genomic_DNA"/>
</dbReference>
<name>A0A2U1JTC9_9FLAO</name>
<proteinExistence type="predicted"/>
<dbReference type="RefSeq" id="WP_116763870.1">
    <property type="nucleotide sequence ID" value="NZ_QCZH01000014.1"/>
</dbReference>
<reference evidence="1 2" key="1">
    <citation type="submission" date="2018-04" db="EMBL/GenBank/DDBJ databases">
        <title>Flavobacterium sp. nov., isolated from glacier ice.</title>
        <authorList>
            <person name="Liu Q."/>
            <person name="Xin Y.-H."/>
        </authorList>
    </citation>
    <scope>NUCLEOTIDE SEQUENCE [LARGE SCALE GENOMIC DNA]</scope>
    <source>
        <strain evidence="1 2">LB2P30</strain>
    </source>
</reference>
<sequence>MTKVIVCLIQFLVLITMQIVSQITVCDEQKDKEILKVYTEKENHVEKCEAKKELKTIKKNQTIIA</sequence>
<dbReference type="AlphaFoldDB" id="A0A2U1JTC9"/>
<evidence type="ECO:0000313" key="1">
    <source>
        <dbReference type="EMBL" id="PWA08372.1"/>
    </source>
</evidence>
<keyword evidence="2" id="KW-1185">Reference proteome</keyword>
<comment type="caution">
    <text evidence="1">The sequence shown here is derived from an EMBL/GenBank/DDBJ whole genome shotgun (WGS) entry which is preliminary data.</text>
</comment>
<dbReference type="Proteomes" id="UP000245618">
    <property type="component" value="Unassembled WGS sequence"/>
</dbReference>